<proteinExistence type="predicted"/>
<evidence type="ECO:0000256" key="2">
    <source>
        <dbReference type="SAM" id="SignalP"/>
    </source>
</evidence>
<evidence type="ECO:0008006" key="5">
    <source>
        <dbReference type="Google" id="ProtNLM"/>
    </source>
</evidence>
<accession>A0ABP7DNC4</accession>
<feature type="compositionally biased region" description="Low complexity" evidence="1">
    <location>
        <begin position="507"/>
        <end position="516"/>
    </location>
</feature>
<feature type="compositionally biased region" description="Polar residues" evidence="1">
    <location>
        <begin position="496"/>
        <end position="506"/>
    </location>
</feature>
<feature type="chain" id="PRO_5045864441" description="Ig-like domain-containing protein" evidence="2">
    <location>
        <begin position="28"/>
        <end position="2296"/>
    </location>
</feature>
<evidence type="ECO:0000313" key="3">
    <source>
        <dbReference type="EMBL" id="GAA3707219.1"/>
    </source>
</evidence>
<dbReference type="NCBIfam" id="NF047446">
    <property type="entry name" value="barrel_OmpL47"/>
    <property type="match status" value="6"/>
</dbReference>
<evidence type="ECO:0000313" key="4">
    <source>
        <dbReference type="Proteomes" id="UP001501468"/>
    </source>
</evidence>
<dbReference type="NCBIfam" id="NF038114">
    <property type="entry name" value="rightmost"/>
    <property type="match status" value="1"/>
</dbReference>
<protein>
    <recommendedName>
        <fullName evidence="5">Ig-like domain-containing protein</fullName>
    </recommendedName>
</protein>
<organism evidence="3 4">
    <name type="scientific">Terrabacter ginsenosidimutans</name>
    <dbReference type="NCBI Taxonomy" id="490575"/>
    <lineage>
        <taxon>Bacteria</taxon>
        <taxon>Bacillati</taxon>
        <taxon>Actinomycetota</taxon>
        <taxon>Actinomycetes</taxon>
        <taxon>Micrococcales</taxon>
        <taxon>Intrasporangiaceae</taxon>
        <taxon>Terrabacter</taxon>
    </lineage>
</organism>
<feature type="signal peptide" evidence="2">
    <location>
        <begin position="1"/>
        <end position="27"/>
    </location>
</feature>
<feature type="region of interest" description="Disordered" evidence="1">
    <location>
        <begin position="881"/>
        <end position="907"/>
    </location>
</feature>
<feature type="region of interest" description="Disordered" evidence="1">
    <location>
        <begin position="1141"/>
        <end position="1170"/>
    </location>
</feature>
<dbReference type="RefSeq" id="WP_344946674.1">
    <property type="nucleotide sequence ID" value="NZ_BAABDC010000003.1"/>
</dbReference>
<feature type="compositionally biased region" description="Low complexity" evidence="1">
    <location>
        <begin position="897"/>
        <end position="907"/>
    </location>
</feature>
<evidence type="ECO:0000256" key="1">
    <source>
        <dbReference type="SAM" id="MobiDB-lite"/>
    </source>
</evidence>
<comment type="caution">
    <text evidence="3">The sequence shown here is derived from an EMBL/GenBank/DDBJ whole genome shotgun (WGS) entry which is preliminary data.</text>
</comment>
<dbReference type="EMBL" id="BAABDC010000003">
    <property type="protein sequence ID" value="GAA3707219.1"/>
    <property type="molecule type" value="Genomic_DNA"/>
</dbReference>
<dbReference type="Gene3D" id="3.30.1920.20">
    <property type="match status" value="6"/>
</dbReference>
<reference evidence="4" key="1">
    <citation type="journal article" date="2019" name="Int. J. Syst. Evol. Microbiol.">
        <title>The Global Catalogue of Microorganisms (GCM) 10K type strain sequencing project: providing services to taxonomists for standard genome sequencing and annotation.</title>
        <authorList>
            <consortium name="The Broad Institute Genomics Platform"/>
            <consortium name="The Broad Institute Genome Sequencing Center for Infectious Disease"/>
            <person name="Wu L."/>
            <person name="Ma J."/>
        </authorList>
    </citation>
    <scope>NUCLEOTIDE SEQUENCE [LARGE SCALE GENOMIC DNA]</scope>
    <source>
        <strain evidence="4">JCM 17125</strain>
    </source>
</reference>
<name>A0ABP7DNC4_9MICO</name>
<dbReference type="Proteomes" id="UP001501468">
    <property type="component" value="Unassembled WGS sequence"/>
</dbReference>
<gene>
    <name evidence="3" type="ORF">GCM10022399_24940</name>
</gene>
<feature type="compositionally biased region" description="Polar residues" evidence="1">
    <location>
        <begin position="1160"/>
        <end position="1170"/>
    </location>
</feature>
<keyword evidence="2" id="KW-0732">Signal</keyword>
<sequence length="2296" mass="230237">MSSRRLLSATAATITLLAAGSSVAAQAASVTSASFSGGAGTFTAANGTLYAKQGAPLTLTVNADNKTSCVRVTSGTSSVDQTGSGTFTFTSGLPIFTAGSGSGLVAVTVAGYANSNGQNKCTANQGEDFTGQPSYTLDNTGPTATGALAPAPNAAGWNKSNVTVTWTGSDVGGSGVKTVSPATDSVTADGTVTKTTTVTDNVGNAGSGSVLVKLDKTAPTIVGSRTPAANANGWNNTDVTVSFTPGDATSGVKSSTSPTTLATSAANQSVTGTVTDNADNTAGTTVSGINIDKVAPTLSGKPTIDPNANGWYTGDVTVAWTATDTLSGTTAPANSTITGEGVPLTATATAIDRAGNTSGSVQSAAVKIDRTAPNTTVTAPPAWNKSDVTLTLVPNDGLSGVDKTFYQLDGGAQTAGTSIPVTAEGNHSLKFWSVDKAGNTEAAHTVSFGIDKTSPTIGHTQDPAANGDGWNNSDVTVTFSCSDAVSGIASCTGPRTLTSEGSNQSVTGTATDNAGNTATDPALVSIDKTKPVITVDALPKANDNGWYDSDVTATFTASDALSGVKTQDRAHTFSDGANQTATATATDTAGNSASVTTAKISVDKTAPTITGKVVGTPNANGWYTGDVTVHWTCDDNLSGVVACPADTVVSGEGADRSASASVTDKAGHTASAIVDGIQIDRTAPSTKASGVPGGWVNAPVTIGLAASDNLSDIDSTYYAVDGASTPTEGNSVTVGTEGVHTVSYWSVDNAGNKEDAGSFTVKVDLSSPSITTSQSPGPNTHGWNNTDVAVSFACEDQTELSGLKGCAAPVTVSTEGQAQQVKGTATDNAGNSTDATATVNIDKTAPSITGTPDRAANAAGWYKDDVTVTFVGKDARSGIDTVTGPQRLGQGANQSVDGTATDNAGNTAGTTVTGINIDKTAPNLSAAPTTQPNENGWYNTSVTQVWAADDVLSGLAGEVPPNAVIATEGEGKTVSATVSDKAGNTTSATSAPVKIDRTAPLTTASAPDGWINNSLVLELNASDGISGVASTVYTVDGGSEQAGAAVELTTEGTHTVSYRSTDQAGNEEPWKVATVKIDTSAPTIAHTLTPRANAAGWNNADVTVTFTCADQDELSGIKSCTDPQQVTQEVTGQKVTGTAYDNAGNSATDDATVNLDKTKPTISGSRTPAANDLGWNNTDVTVLFDAKDERSGVADVTKDKTFGEGTNQSLVGTVVDAAGNSASTTVGGINVDQTAPTLTGAPADKPNANGWYNGDVTITWKAADDRSGVVSAPADTKITGEGSGLKDTATVSDKAGNSTTADSAAVNIDRTAPVTGANAPTGWNNNAVTVSLDAADGLSGVDATYYSVDGGADAKGTSLTIDTQGIHTLSYWSVDQAGNTEVAKTATVKIDLTKPTIGHTVTPAPNAKGWNKTPVTVAYQCADDLSGVAICPAGAKVSTDGQDQPVPGTSVDNAGNVQVDNATVSIDTVKPTITGAPDRTPNTNGWYAGKVTVGFSCADALSGIADCAKPATLVEGGDQLAKGTATDDAGNTADATVSGINVDTTAPTLSGAPTTKPNGAGWYNGDVTIRWTADDGLSGIDGAAPADSVIQGQGASLTASASVSDRAGNETSATSAPVKIDRTAPSTTVSDIPDWTNGAVKVELSAADNLSGVAATHYQLDKDPAGTGTSVSIDSEGIHTLQVWSVDNAGNVEAQKNLEVKIDKTAPHISHAQSPEANKAAWNNGDVTVTFTCTDTDTGSGIASCTAPVTRGEGAAQKIQGTATDKAGNTATDETTVNVDKTKPSVTGSLSATANANGWFKADVTATFTCADQVGLSGVISCPASKTLVEGKDQSVGGTATDAADNESVPFTISGINVDKTAPTLTGAATTAPNGNGWYNGDVTLKWSASDALSGIDGDSPADSTITGEGDNLSASASVSDQAGNTTGATVMGIKIDRTAPRTTATAPSGWQNSDVTVKLVASDNLSDVGGTFYTVDGGAKQPGSSVTVSSEGRHEVAYWSVDKAGNAETAQTVTVMVDKTKPTITGAATTSPNANGWYNAPVAVHFTCGDSVSGIASCQPDATLANEGSNSATGTAVDNAGNLATTTVSGINVDTVKPVVTIGGVKDGATYTVGAAPTATASATDATSGLAAPASGSRTGGTANGVGTFTYTATATDKAGNVGTATVTYKVVYGYGTTLFLQPVNDTAHQTGVATSVFNAGQNIPMKFQLKNAAGQVIQASTAPQWLNPVKGSSTAAAVNESAYTVTATSGSVYTWDGTQYQYNWKTDKSMAGNYWRVGVSLDDGQTYYVNIGLR</sequence>
<keyword evidence="4" id="KW-1185">Reference proteome</keyword>
<feature type="region of interest" description="Disordered" evidence="1">
    <location>
        <begin position="496"/>
        <end position="516"/>
    </location>
</feature>
<dbReference type="InterPro" id="IPR058094">
    <property type="entry name" value="Ig-like_OmpL47-like"/>
</dbReference>